<gene>
    <name evidence="4" type="primary">argD</name>
    <name evidence="5" type="ORF">SAMN05216221_2485</name>
</gene>
<dbReference type="NCBIfam" id="NF002325">
    <property type="entry name" value="PRK01278.1"/>
    <property type="match status" value="1"/>
</dbReference>
<evidence type="ECO:0000313" key="5">
    <source>
        <dbReference type="EMBL" id="SDS73107.1"/>
    </source>
</evidence>
<dbReference type="InterPro" id="IPR017652">
    <property type="entry name" value="Ac/SucOrn_transaminase_bac"/>
</dbReference>
<dbReference type="EMBL" id="LT629751">
    <property type="protein sequence ID" value="SDS73107.1"/>
    <property type="molecule type" value="Genomic_DNA"/>
</dbReference>
<dbReference type="NCBIfam" id="TIGR03246">
    <property type="entry name" value="arg_catab_astC"/>
    <property type="match status" value="1"/>
</dbReference>
<comment type="subcellular location">
    <subcellularLocation>
        <location evidence="4">Cytoplasm</location>
    </subcellularLocation>
</comment>
<feature type="binding site" evidence="4">
    <location>
        <position position="144"/>
    </location>
    <ligand>
        <name>N(2)-acetyl-L-ornithine</name>
        <dbReference type="ChEBI" id="CHEBI:57805"/>
    </ligand>
</feature>
<evidence type="ECO:0000313" key="6">
    <source>
        <dbReference type="Proteomes" id="UP000243359"/>
    </source>
</evidence>
<dbReference type="Gene3D" id="3.90.1150.10">
    <property type="entry name" value="Aspartate Aminotransferase, domain 1"/>
    <property type="match status" value="1"/>
</dbReference>
<dbReference type="PIRSF" id="PIRSF000521">
    <property type="entry name" value="Transaminase_4ab_Lys_Orn"/>
    <property type="match status" value="1"/>
</dbReference>
<feature type="modified residue" description="N6-(pyridoxal phosphate)lysine" evidence="4">
    <location>
        <position position="255"/>
    </location>
</feature>
<dbReference type="InterPro" id="IPR015421">
    <property type="entry name" value="PyrdxlP-dep_Trfase_major"/>
</dbReference>
<dbReference type="GO" id="GO:0003992">
    <property type="term" value="F:N2-acetyl-L-ornithine:2-oxoglutarate 5-aminotransferase activity"/>
    <property type="evidence" value="ECO:0007669"/>
    <property type="project" value="UniProtKB-UniRule"/>
</dbReference>
<sequence length="406" mass="43124">MSVPHAPVQRADFDQLMVPVFAPAAFIPVRGEGSRVWDQNGRELVDFTGGIAVNVLGHAHPALVEALTEQAQKLWHVSNVFTNEPALRLAKLLTEATFAERVFFANSGAEANEAAFKLARRYGHEVAGPQKCEIISALNSFHGRTLFTVSVAGQPKYSSGFGPQIEGISHVPYNDLEALRAQISDNTCAVVLEPIQGEGGVLPADQAYLEGVRELCDQHGALLIFDEVQTGVGRTGELFAYMHYGVTPDILTSAKSLGGGFPVSAMLTTDAVAKHFGVGVHGTTYGGNPLACAVGEAVISIVNTPEVLSGVQARSEHFSRELNRLGEKYGIFSQVRGKGLLLGAVLTDAWKGRAGEIVTAAQQQDLMILVAGPDVVRFAPSLVISEADIDEGMARLDRALAGLTAA</sequence>
<dbReference type="InterPro" id="IPR050103">
    <property type="entry name" value="Class-III_PLP-dep_AT"/>
</dbReference>
<dbReference type="CDD" id="cd00610">
    <property type="entry name" value="OAT_like"/>
    <property type="match status" value="1"/>
</dbReference>
<proteinExistence type="inferred from homology"/>
<dbReference type="GO" id="GO:0005737">
    <property type="term" value="C:cytoplasm"/>
    <property type="evidence" value="ECO:0007669"/>
    <property type="project" value="UniProtKB-SubCell"/>
</dbReference>
<feature type="binding site" evidence="4">
    <location>
        <begin position="226"/>
        <end position="229"/>
    </location>
    <ligand>
        <name>pyridoxal 5'-phosphate</name>
        <dbReference type="ChEBI" id="CHEBI:597326"/>
    </ligand>
</feature>
<dbReference type="STRING" id="1392877.SAMN05216221_2485"/>
<keyword evidence="4" id="KW-0963">Cytoplasm</keyword>
<organism evidence="5 6">
    <name type="scientific">Pseudomonas oryzae</name>
    <dbReference type="NCBI Taxonomy" id="1392877"/>
    <lineage>
        <taxon>Bacteria</taxon>
        <taxon>Pseudomonadati</taxon>
        <taxon>Pseudomonadota</taxon>
        <taxon>Gammaproteobacteria</taxon>
        <taxon>Pseudomonadales</taxon>
        <taxon>Pseudomonadaceae</taxon>
        <taxon>Pseudomonas</taxon>
    </lineage>
</organism>
<reference evidence="6" key="1">
    <citation type="submission" date="2016-10" db="EMBL/GenBank/DDBJ databases">
        <authorList>
            <person name="Varghese N."/>
            <person name="Submissions S."/>
        </authorList>
    </citation>
    <scope>NUCLEOTIDE SEQUENCE [LARGE SCALE GENOMIC DNA]</scope>
    <source>
        <strain evidence="6">KCTC 32247</strain>
    </source>
</reference>
<dbReference type="Gene3D" id="3.40.640.10">
    <property type="entry name" value="Type I PLP-dependent aspartate aminotransferase-like (Major domain)"/>
    <property type="match status" value="1"/>
</dbReference>
<dbReference type="InterPro" id="IPR049704">
    <property type="entry name" value="Aminotrans_3_PPA_site"/>
</dbReference>
<dbReference type="PANTHER" id="PTHR11986:SF113">
    <property type="entry name" value="SUCCINYLORNITHINE TRANSAMINASE"/>
    <property type="match status" value="1"/>
</dbReference>
<dbReference type="NCBIfam" id="NF003468">
    <property type="entry name" value="PRK05093.1"/>
    <property type="match status" value="1"/>
</dbReference>
<dbReference type="Proteomes" id="UP000243359">
    <property type="component" value="Chromosome I"/>
</dbReference>
<dbReference type="InterPro" id="IPR005814">
    <property type="entry name" value="Aminotrans_3"/>
</dbReference>
<evidence type="ECO:0000256" key="3">
    <source>
        <dbReference type="ARBA" id="ARBA00022898"/>
    </source>
</evidence>
<comment type="pathway">
    <text evidence="4">Amino-acid biosynthesis; L-arginine biosynthesis; N(2)-acetyl-L-ornithine from L-glutamate: step 4/4.</text>
</comment>
<keyword evidence="2 4" id="KW-0808">Transferase</keyword>
<name>A0A1H1UKQ6_9PSED</name>
<feature type="binding site" evidence="4">
    <location>
        <position position="283"/>
    </location>
    <ligand>
        <name>N(2)-acetyl-L-ornithine</name>
        <dbReference type="ChEBI" id="CHEBI:57805"/>
    </ligand>
</feature>
<dbReference type="InterPro" id="IPR015422">
    <property type="entry name" value="PyrdxlP-dep_Trfase_small"/>
</dbReference>
<dbReference type="AlphaFoldDB" id="A0A1H1UKQ6"/>
<feature type="binding site" evidence="4">
    <location>
        <begin position="108"/>
        <end position="109"/>
    </location>
    <ligand>
        <name>pyridoxal 5'-phosphate</name>
        <dbReference type="ChEBI" id="CHEBI:597326"/>
    </ligand>
</feature>
<dbReference type="InterPro" id="IPR015424">
    <property type="entry name" value="PyrdxlP-dep_Trfase"/>
</dbReference>
<dbReference type="GO" id="GO:0042802">
    <property type="term" value="F:identical protein binding"/>
    <property type="evidence" value="ECO:0007669"/>
    <property type="project" value="TreeGrafter"/>
</dbReference>
<comment type="similarity">
    <text evidence="4">Belongs to the class-III pyridoxal-phosphate-dependent aminotransferase family. ArgD subfamily.</text>
</comment>
<keyword evidence="1 4" id="KW-0032">Aminotransferase</keyword>
<comment type="miscellaneous">
    <text evidence="4">May also have succinyldiaminopimelate aminotransferase activity, thus carrying out the corresponding step in lysine biosynthesis.</text>
</comment>
<evidence type="ECO:0000256" key="4">
    <source>
        <dbReference type="HAMAP-Rule" id="MF_01107"/>
    </source>
</evidence>
<dbReference type="OrthoDB" id="9801052at2"/>
<dbReference type="PANTHER" id="PTHR11986">
    <property type="entry name" value="AMINOTRANSFERASE CLASS III"/>
    <property type="match status" value="1"/>
</dbReference>
<evidence type="ECO:0000256" key="1">
    <source>
        <dbReference type="ARBA" id="ARBA00022576"/>
    </source>
</evidence>
<dbReference type="FunFam" id="3.40.640.10:FF:000004">
    <property type="entry name" value="Acetylornithine aminotransferase"/>
    <property type="match status" value="1"/>
</dbReference>
<protein>
    <recommendedName>
        <fullName evidence="4">Acetylornithine aminotransferase</fullName>
        <shortName evidence="4">ACOAT</shortName>
        <ecNumber evidence="4">2.6.1.11</ecNumber>
    </recommendedName>
</protein>
<dbReference type="InterPro" id="IPR004636">
    <property type="entry name" value="AcOrn/SuccOrn_fam"/>
</dbReference>
<dbReference type="GO" id="GO:0006526">
    <property type="term" value="P:L-arginine biosynthetic process"/>
    <property type="evidence" value="ECO:0007669"/>
    <property type="project" value="UniProtKB-UniRule"/>
</dbReference>
<dbReference type="UniPathway" id="UPA00068">
    <property type="reaction ID" value="UER00109"/>
</dbReference>
<dbReference type="EC" id="2.6.1.11" evidence="4"/>
<accession>A0A1H1UKQ6</accession>
<dbReference type="Pfam" id="PF00202">
    <property type="entry name" value="Aminotran_3"/>
    <property type="match status" value="1"/>
</dbReference>
<feature type="binding site" evidence="4">
    <location>
        <position position="141"/>
    </location>
    <ligand>
        <name>pyridoxal 5'-phosphate</name>
        <dbReference type="ChEBI" id="CHEBI:597326"/>
    </ligand>
</feature>
<dbReference type="SUPFAM" id="SSF53383">
    <property type="entry name" value="PLP-dependent transferases"/>
    <property type="match status" value="1"/>
</dbReference>
<dbReference type="NCBIfam" id="TIGR00707">
    <property type="entry name" value="argD"/>
    <property type="match status" value="1"/>
</dbReference>
<keyword evidence="4" id="KW-0028">Amino-acid biosynthesis</keyword>
<comment type="cofactor">
    <cofactor evidence="4">
        <name>pyridoxal 5'-phosphate</name>
        <dbReference type="ChEBI" id="CHEBI:597326"/>
    </cofactor>
    <text evidence="4">Binds 1 pyridoxal phosphate per subunit.</text>
</comment>
<evidence type="ECO:0000256" key="2">
    <source>
        <dbReference type="ARBA" id="ARBA00022679"/>
    </source>
</evidence>
<dbReference type="PROSITE" id="PS00600">
    <property type="entry name" value="AA_TRANSFER_CLASS_3"/>
    <property type="match status" value="1"/>
</dbReference>
<dbReference type="GO" id="GO:0030170">
    <property type="term" value="F:pyridoxal phosphate binding"/>
    <property type="evidence" value="ECO:0007669"/>
    <property type="project" value="InterPro"/>
</dbReference>
<comment type="catalytic activity">
    <reaction evidence="4">
        <text>N(2)-acetyl-L-ornithine + 2-oxoglutarate = N-acetyl-L-glutamate 5-semialdehyde + L-glutamate</text>
        <dbReference type="Rhea" id="RHEA:18049"/>
        <dbReference type="ChEBI" id="CHEBI:16810"/>
        <dbReference type="ChEBI" id="CHEBI:29123"/>
        <dbReference type="ChEBI" id="CHEBI:29985"/>
        <dbReference type="ChEBI" id="CHEBI:57805"/>
        <dbReference type="EC" id="2.6.1.11"/>
    </reaction>
</comment>
<keyword evidence="6" id="KW-1185">Reference proteome</keyword>
<dbReference type="NCBIfam" id="NF009047">
    <property type="entry name" value="PRK12381.1"/>
    <property type="match status" value="1"/>
</dbReference>
<dbReference type="HAMAP" id="MF_01107">
    <property type="entry name" value="ArgD_aminotrans_3"/>
    <property type="match status" value="1"/>
</dbReference>
<keyword evidence="4" id="KW-0055">Arginine biosynthesis</keyword>
<dbReference type="RefSeq" id="WP_090349232.1">
    <property type="nucleotide sequence ID" value="NZ_LT629751.1"/>
</dbReference>
<feature type="binding site" evidence="4">
    <location>
        <position position="284"/>
    </location>
    <ligand>
        <name>pyridoxal 5'-phosphate</name>
        <dbReference type="ChEBI" id="CHEBI:597326"/>
    </ligand>
</feature>
<comment type="subunit">
    <text evidence="4">Homodimer.</text>
</comment>
<keyword evidence="3 4" id="KW-0663">Pyridoxal phosphate</keyword>